<organism evidence="6 7">
    <name type="scientific">Nakaseomyces bracarensis</name>
    <dbReference type="NCBI Taxonomy" id="273131"/>
    <lineage>
        <taxon>Eukaryota</taxon>
        <taxon>Fungi</taxon>
        <taxon>Dikarya</taxon>
        <taxon>Ascomycota</taxon>
        <taxon>Saccharomycotina</taxon>
        <taxon>Saccharomycetes</taxon>
        <taxon>Saccharomycetales</taxon>
        <taxon>Saccharomycetaceae</taxon>
        <taxon>Nakaseomyces</taxon>
    </lineage>
</organism>
<dbReference type="InterPro" id="IPR036291">
    <property type="entry name" value="NAD(P)-bd_dom_sf"/>
</dbReference>
<keyword evidence="2" id="KW-0521">NADP</keyword>
<keyword evidence="5" id="KW-0812">Transmembrane</keyword>
<dbReference type="PRINTS" id="PR00080">
    <property type="entry name" value="SDRFAMILY"/>
</dbReference>
<keyword evidence="3" id="KW-0560">Oxidoreductase</keyword>
<feature type="transmembrane region" description="Helical" evidence="5">
    <location>
        <begin position="237"/>
        <end position="259"/>
    </location>
</feature>
<comment type="caution">
    <text evidence="6">The sequence shown here is derived from an EMBL/GenBank/DDBJ whole genome shotgun (WGS) entry which is preliminary data.</text>
</comment>
<evidence type="ECO:0000313" key="7">
    <source>
        <dbReference type="Proteomes" id="UP001623330"/>
    </source>
</evidence>
<comment type="similarity">
    <text evidence="1 4">Belongs to the short-chain dehydrogenases/reductases (SDR) family.</text>
</comment>
<dbReference type="SUPFAM" id="SSF51735">
    <property type="entry name" value="NAD(P)-binding Rossmann-fold domains"/>
    <property type="match status" value="1"/>
</dbReference>
<gene>
    <name evidence="6" type="ORF">RNJ44_04589</name>
</gene>
<protein>
    <submittedName>
        <fullName evidence="6">Uncharacterized protein</fullName>
    </submittedName>
</protein>
<dbReference type="Gene3D" id="3.40.50.720">
    <property type="entry name" value="NAD(P)-binding Rossmann-like Domain"/>
    <property type="match status" value="1"/>
</dbReference>
<accession>A0ABR4NVF8</accession>
<evidence type="ECO:0000313" key="6">
    <source>
        <dbReference type="EMBL" id="KAL3232673.1"/>
    </source>
</evidence>
<dbReference type="PRINTS" id="PR00081">
    <property type="entry name" value="GDHRDH"/>
</dbReference>
<evidence type="ECO:0000256" key="1">
    <source>
        <dbReference type="ARBA" id="ARBA00006484"/>
    </source>
</evidence>
<sequence length="326" mass="37281">MFDPSTLPYYDVSANKVAVVTGGNSGIGWYTVLHLYMHGFKVYVCGRNSHKVNRAIDNIIEEAVKRHNDYLDHLGDDKRVVRHLGTIQYLHLDLTDLKCVERTALKIMRLESHLDVLVNNAGVMAVPYEVTKDGFEVQMQTNYIAHFLLTMKLLPVLRSCSGRVITLSSLGHHIEFKYWSLEETWNYHPNMIFTWLRYAMTKTASIQYTKMLSIKYSDVLFVSVHPGLVMNTNLFSYWTRLPIVGIFFWLLFQVVGYLFGVSNEQGSISTLKCALSPELSPATDNGKYYTTGGLESRCSYVANNVDDAASTWIWTMKKLRDRGFDI</sequence>
<evidence type="ECO:0000256" key="4">
    <source>
        <dbReference type="RuleBase" id="RU000363"/>
    </source>
</evidence>
<name>A0ABR4NVF8_9SACH</name>
<dbReference type="PANTHER" id="PTHR24320:SF282">
    <property type="entry name" value="WW DOMAIN-CONTAINING OXIDOREDUCTASE"/>
    <property type="match status" value="1"/>
</dbReference>
<keyword evidence="5" id="KW-0472">Membrane</keyword>
<reference evidence="6 7" key="1">
    <citation type="submission" date="2024-05" db="EMBL/GenBank/DDBJ databases">
        <title>Long read based assembly of the Candida bracarensis genome reveals expanded adhesin content.</title>
        <authorList>
            <person name="Marcet-Houben M."/>
            <person name="Ksiezopolska E."/>
            <person name="Gabaldon T."/>
        </authorList>
    </citation>
    <scope>NUCLEOTIDE SEQUENCE [LARGE SCALE GENOMIC DNA]</scope>
    <source>
        <strain evidence="6 7">CBM6</strain>
    </source>
</reference>
<evidence type="ECO:0000256" key="2">
    <source>
        <dbReference type="ARBA" id="ARBA00022857"/>
    </source>
</evidence>
<dbReference type="PANTHER" id="PTHR24320">
    <property type="entry name" value="RETINOL DEHYDROGENASE"/>
    <property type="match status" value="1"/>
</dbReference>
<dbReference type="InterPro" id="IPR002347">
    <property type="entry name" value="SDR_fam"/>
</dbReference>
<dbReference type="Proteomes" id="UP001623330">
    <property type="component" value="Unassembled WGS sequence"/>
</dbReference>
<dbReference type="Pfam" id="PF00106">
    <property type="entry name" value="adh_short"/>
    <property type="match status" value="1"/>
</dbReference>
<evidence type="ECO:0000256" key="3">
    <source>
        <dbReference type="ARBA" id="ARBA00023002"/>
    </source>
</evidence>
<keyword evidence="7" id="KW-1185">Reference proteome</keyword>
<keyword evidence="5" id="KW-1133">Transmembrane helix</keyword>
<dbReference type="EMBL" id="JBEVYD010000005">
    <property type="protein sequence ID" value="KAL3232673.1"/>
    <property type="molecule type" value="Genomic_DNA"/>
</dbReference>
<proteinExistence type="inferred from homology"/>
<evidence type="ECO:0000256" key="5">
    <source>
        <dbReference type="SAM" id="Phobius"/>
    </source>
</evidence>